<name>A0ABQ1W0J4_9BACL</name>
<proteinExistence type="predicted"/>
<dbReference type="Proteomes" id="UP000608420">
    <property type="component" value="Unassembled WGS sequence"/>
</dbReference>
<evidence type="ECO:0000313" key="1">
    <source>
        <dbReference type="EMBL" id="GGG08572.1"/>
    </source>
</evidence>
<gene>
    <name evidence="1" type="ORF">GCM10010913_32920</name>
</gene>
<dbReference type="EMBL" id="BMIW01000026">
    <property type="protein sequence ID" value="GGG08572.1"/>
    <property type="molecule type" value="Genomic_DNA"/>
</dbReference>
<comment type="caution">
    <text evidence="1">The sequence shown here is derived from an EMBL/GenBank/DDBJ whole genome shotgun (WGS) entry which is preliminary data.</text>
</comment>
<keyword evidence="2" id="KW-1185">Reference proteome</keyword>
<reference evidence="2" key="1">
    <citation type="journal article" date="2019" name="Int. J. Syst. Evol. Microbiol.">
        <title>The Global Catalogue of Microorganisms (GCM) 10K type strain sequencing project: providing services to taxonomists for standard genome sequencing and annotation.</title>
        <authorList>
            <consortium name="The Broad Institute Genomics Platform"/>
            <consortium name="The Broad Institute Genome Sequencing Center for Infectious Disease"/>
            <person name="Wu L."/>
            <person name="Ma J."/>
        </authorList>
    </citation>
    <scope>NUCLEOTIDE SEQUENCE [LARGE SCALE GENOMIC DNA]</scope>
    <source>
        <strain evidence="2">CGMCC 1.15420</strain>
    </source>
</reference>
<accession>A0ABQ1W0J4</accession>
<organism evidence="1 2">
    <name type="scientific">Paenibacillus aceti</name>
    <dbReference type="NCBI Taxonomy" id="1820010"/>
    <lineage>
        <taxon>Bacteria</taxon>
        <taxon>Bacillati</taxon>
        <taxon>Bacillota</taxon>
        <taxon>Bacilli</taxon>
        <taxon>Bacillales</taxon>
        <taxon>Paenibacillaceae</taxon>
        <taxon>Paenibacillus</taxon>
    </lineage>
</organism>
<evidence type="ECO:0000313" key="2">
    <source>
        <dbReference type="Proteomes" id="UP000608420"/>
    </source>
</evidence>
<sequence>MRTVVVYSLFTEKATTFCLFVMPFLGQGGRIMYSGGRQINGRLYVRTRGGNWIALELLIHN</sequence>
<protein>
    <submittedName>
        <fullName evidence="1">Uncharacterized protein</fullName>
    </submittedName>
</protein>